<reference evidence="4" key="1">
    <citation type="submission" date="2011-05" db="EMBL/GenBank/DDBJ databases">
        <title>Complete sequence of Desulfotomaculum carboxydivorans CO-1-SRB.</title>
        <authorList>
            <consortium name="US DOE Joint Genome Institute"/>
            <person name="Lucas S."/>
            <person name="Han J."/>
            <person name="Lapidus A."/>
            <person name="Cheng J.-F."/>
            <person name="Goodwin L."/>
            <person name="Pitluck S."/>
            <person name="Peters L."/>
            <person name="Mikhailova N."/>
            <person name="Lu M."/>
            <person name="Han C."/>
            <person name="Tapia R."/>
            <person name="Land M."/>
            <person name="Hauser L."/>
            <person name="Kyrpides N."/>
            <person name="Ivanova N."/>
            <person name="Pagani I."/>
            <person name="Stams A."/>
            <person name="Plugge C."/>
            <person name="Muyzer G."/>
            <person name="Kuever J."/>
            <person name="Parshina S."/>
            <person name="Ivanova A."/>
            <person name="Nazina T."/>
            <person name="Woyke T."/>
        </authorList>
    </citation>
    <scope>NUCLEOTIDE SEQUENCE [LARGE SCALE GENOMIC DNA]</scope>
    <source>
        <strain evidence="4">CO-1-SRB</strain>
    </source>
</reference>
<feature type="transmembrane region" description="Helical" evidence="1">
    <location>
        <begin position="80"/>
        <end position="100"/>
    </location>
</feature>
<dbReference type="RefSeq" id="WP_003540886.1">
    <property type="nucleotide sequence ID" value="NC_015565.1"/>
</dbReference>
<evidence type="ECO:0000256" key="2">
    <source>
        <dbReference type="SAM" id="SignalP"/>
    </source>
</evidence>
<dbReference type="HOGENOM" id="CLU_096028_0_1_9"/>
<feature type="chain" id="PRO_5038367487" evidence="2">
    <location>
        <begin position="29"/>
        <end position="146"/>
    </location>
</feature>
<evidence type="ECO:0000256" key="1">
    <source>
        <dbReference type="SAM" id="Phobius"/>
    </source>
</evidence>
<keyword evidence="1" id="KW-0812">Transmembrane</keyword>
<dbReference type="KEGG" id="dca:Desca_1376"/>
<dbReference type="STRING" id="868595.Desca_1376"/>
<dbReference type="InterPro" id="IPR006976">
    <property type="entry name" value="VanZ-like"/>
</dbReference>
<dbReference type="Proteomes" id="UP000009226">
    <property type="component" value="Chromosome"/>
</dbReference>
<dbReference type="PANTHER" id="PTHR28008:SF1">
    <property type="entry name" value="DOMAIN PROTEIN, PUTATIVE (AFU_ORTHOLOGUE AFUA_3G10980)-RELATED"/>
    <property type="match status" value="1"/>
</dbReference>
<name>F6B5B3_DESCC</name>
<evidence type="ECO:0000313" key="4">
    <source>
        <dbReference type="EMBL" id="AEF94234.1"/>
    </source>
</evidence>
<dbReference type="EMBL" id="CP002736">
    <property type="protein sequence ID" value="AEF94234.1"/>
    <property type="molecule type" value="Genomic_DNA"/>
</dbReference>
<keyword evidence="5" id="KW-1185">Reference proteome</keyword>
<feature type="transmembrane region" description="Helical" evidence="1">
    <location>
        <begin position="112"/>
        <end position="129"/>
    </location>
</feature>
<sequence length="146" mass="16856" precursor="true">MPKQWLRWLPAVLWCVAIFHFSASPSFTGDSTNSVIIQLLSLSPEDAKLINFIIRKLAHLWEFGFLAVLIWWAMKFQERAAIFVWTLTTIYAAIDEWHQSYVPGRSASVKDVIIDSAGALLVLIFIHWQKRKIQKSKEKEDPTTLI</sequence>
<feature type="transmembrane region" description="Helical" evidence="1">
    <location>
        <begin position="52"/>
        <end position="73"/>
    </location>
</feature>
<dbReference type="PIRSF" id="PIRSF019083">
    <property type="entry name" value="UCP019083_VanZ"/>
    <property type="match status" value="1"/>
</dbReference>
<feature type="signal peptide" evidence="2">
    <location>
        <begin position="1"/>
        <end position="28"/>
    </location>
</feature>
<keyword evidence="1" id="KW-0472">Membrane</keyword>
<dbReference type="AlphaFoldDB" id="F6B5B3"/>
<dbReference type="NCBIfam" id="NF037970">
    <property type="entry name" value="vanZ_1"/>
    <property type="match status" value="1"/>
</dbReference>
<gene>
    <name evidence="4" type="ordered locus">Desca_1376</name>
</gene>
<evidence type="ECO:0000313" key="5">
    <source>
        <dbReference type="Proteomes" id="UP000009226"/>
    </source>
</evidence>
<dbReference type="eggNOG" id="COG5652">
    <property type="taxonomic scope" value="Bacteria"/>
</dbReference>
<feature type="domain" description="VanZ-like" evidence="3">
    <location>
        <begin position="9"/>
        <end position="126"/>
    </location>
</feature>
<dbReference type="PANTHER" id="PTHR28008">
    <property type="entry name" value="DOMAIN PROTEIN, PUTATIVE (AFU_ORTHOLOGUE AFUA_3G10980)-RELATED"/>
    <property type="match status" value="1"/>
</dbReference>
<keyword evidence="1" id="KW-1133">Transmembrane helix</keyword>
<keyword evidence="2" id="KW-0732">Signal</keyword>
<accession>F6B5B3</accession>
<dbReference type="Pfam" id="PF04892">
    <property type="entry name" value="VanZ"/>
    <property type="match status" value="1"/>
</dbReference>
<dbReference type="InterPro" id="IPR016747">
    <property type="entry name" value="Phosphotransbutyrylase"/>
</dbReference>
<evidence type="ECO:0000259" key="3">
    <source>
        <dbReference type="Pfam" id="PF04892"/>
    </source>
</evidence>
<proteinExistence type="predicted"/>
<organism evidence="4 5">
    <name type="scientific">Desulfotomaculum nigrificans (strain DSM 14880 / VKM B-2319 / CO-1-SRB)</name>
    <name type="common">Desulfotomaculum carboxydivorans</name>
    <dbReference type="NCBI Taxonomy" id="868595"/>
    <lineage>
        <taxon>Bacteria</taxon>
        <taxon>Bacillati</taxon>
        <taxon>Bacillota</taxon>
        <taxon>Clostridia</taxon>
        <taxon>Eubacteriales</taxon>
        <taxon>Desulfotomaculaceae</taxon>
        <taxon>Desulfotomaculum</taxon>
    </lineage>
</organism>
<protein>
    <submittedName>
        <fullName evidence="4">VanZ family protein</fullName>
    </submittedName>
</protein>